<dbReference type="PANTHER" id="PTHR36617">
    <property type="entry name" value="PROTEIN, PUTATIVE-RELATED"/>
    <property type="match status" value="1"/>
</dbReference>
<accession>A0AAV9LTQ5</accession>
<dbReference type="InterPro" id="IPR026960">
    <property type="entry name" value="RVT-Znf"/>
</dbReference>
<reference evidence="2 3" key="1">
    <citation type="submission" date="2023-10" db="EMBL/GenBank/DDBJ databases">
        <title>Genome-Wide Identification Analysis in wild type Solanum Pinnatisectum Reveals Some Genes Defensing Phytophthora Infestans.</title>
        <authorList>
            <person name="Sun C."/>
        </authorList>
    </citation>
    <scope>NUCLEOTIDE SEQUENCE [LARGE SCALE GENOMIC DNA]</scope>
    <source>
        <strain evidence="2">LQN</strain>
        <tissue evidence="2">Leaf</tissue>
    </source>
</reference>
<proteinExistence type="predicted"/>
<gene>
    <name evidence="2" type="ORF">R3W88_022109</name>
</gene>
<dbReference type="Pfam" id="PF13966">
    <property type="entry name" value="zf-RVT"/>
    <property type="match status" value="1"/>
</dbReference>
<feature type="domain" description="Reverse transcriptase zinc-binding" evidence="1">
    <location>
        <begin position="146"/>
        <end position="235"/>
    </location>
</feature>
<protein>
    <recommendedName>
        <fullName evidence="1">Reverse transcriptase zinc-binding domain-containing protein</fullName>
    </recommendedName>
</protein>
<sequence length="356" mass="41421">MHASLAWRLFKNPKTPWANVLISKYYSHNRCPRANSSSTWKCILNGWRTCNKATSWVVNNGCSVNFWHDIWIPFHSNIRSCIQGPLNCDEENIKIKDIFINGVWDFNRLSFSLPQSLIFSIQNSYVPNTSSIDDKIVWRLTSDGLFTTKFAYTFLDSNEDSSVHNSNKNFNWIWKIKAPNKIKFFIWTLHHNILPTNQYLNLIGMNMSPVCTFCETANEIINHIIFYCCNVKLFWNTIIQKSSNPTLLNNIIFSSDKWCNTWNLIKNSPFNNFLSWKDLIPFCLWHIWLTRNGNLFNKKKTPINTHDTIAKATEYTILIAKKDVATKHTINLKWEPPFLGHYKLNIDGSSLGNPGV</sequence>
<dbReference type="Proteomes" id="UP001311915">
    <property type="component" value="Unassembled WGS sequence"/>
</dbReference>
<dbReference type="PANTHER" id="PTHR36617:SF16">
    <property type="entry name" value="OS04G0516500 PROTEIN"/>
    <property type="match status" value="1"/>
</dbReference>
<evidence type="ECO:0000313" key="3">
    <source>
        <dbReference type="Proteomes" id="UP001311915"/>
    </source>
</evidence>
<dbReference type="EMBL" id="JAWPEI010000004">
    <property type="protein sequence ID" value="KAK4729121.1"/>
    <property type="molecule type" value="Genomic_DNA"/>
</dbReference>
<name>A0AAV9LTQ5_9SOLN</name>
<keyword evidence="3" id="KW-1185">Reference proteome</keyword>
<organism evidence="2 3">
    <name type="scientific">Solanum pinnatisectum</name>
    <name type="common">tansyleaf nightshade</name>
    <dbReference type="NCBI Taxonomy" id="50273"/>
    <lineage>
        <taxon>Eukaryota</taxon>
        <taxon>Viridiplantae</taxon>
        <taxon>Streptophyta</taxon>
        <taxon>Embryophyta</taxon>
        <taxon>Tracheophyta</taxon>
        <taxon>Spermatophyta</taxon>
        <taxon>Magnoliopsida</taxon>
        <taxon>eudicotyledons</taxon>
        <taxon>Gunneridae</taxon>
        <taxon>Pentapetalae</taxon>
        <taxon>asterids</taxon>
        <taxon>lamiids</taxon>
        <taxon>Solanales</taxon>
        <taxon>Solanaceae</taxon>
        <taxon>Solanoideae</taxon>
        <taxon>Solaneae</taxon>
        <taxon>Solanum</taxon>
    </lineage>
</organism>
<evidence type="ECO:0000259" key="1">
    <source>
        <dbReference type="Pfam" id="PF13966"/>
    </source>
</evidence>
<comment type="caution">
    <text evidence="2">The sequence shown here is derived from an EMBL/GenBank/DDBJ whole genome shotgun (WGS) entry which is preliminary data.</text>
</comment>
<evidence type="ECO:0000313" key="2">
    <source>
        <dbReference type="EMBL" id="KAK4729121.1"/>
    </source>
</evidence>
<dbReference type="AlphaFoldDB" id="A0AAV9LTQ5"/>